<dbReference type="Proteomes" id="UP000309676">
    <property type="component" value="Unassembled WGS sequence"/>
</dbReference>
<comment type="caution">
    <text evidence="1">The sequence shown here is derived from an EMBL/GenBank/DDBJ whole genome shotgun (WGS) entry which is preliminary data.</text>
</comment>
<dbReference type="EMBL" id="VCIW01000035">
    <property type="protein sequence ID" value="TLS48486.1"/>
    <property type="molecule type" value="Genomic_DNA"/>
</dbReference>
<sequence>MEDSDMTRDLDADHRPWPLPQRPWVMKQTWDRLLFAHWPVRPDELRDLIPRELTLDTFDGAAWVAVVPFGMSGIRLRGLPPIPGTAAFPEINVRTYVAHQGKPGVYFFSLDATNPVAVASARRFFRLPYVRADISVDSTAEGVVHYRSRRTHRNAAPAEFVAWYAPVSEPFRAAAGSLERWLTERYALYTVRRGDVYRGDIHHDPWPLQLAQADIRTNTMAAAAGIALSDAPPLLHYAHKLDVLLWTLEKTLEKG</sequence>
<protein>
    <submittedName>
        <fullName evidence="1">DUF2071 domain-containing protein</fullName>
    </submittedName>
</protein>
<dbReference type="SUPFAM" id="SSF160104">
    <property type="entry name" value="Acetoacetate decarboxylase-like"/>
    <property type="match status" value="1"/>
</dbReference>
<keyword evidence="2" id="KW-1185">Reference proteome</keyword>
<dbReference type="PANTHER" id="PTHR39186">
    <property type="entry name" value="DUF2071 FAMILY PROTEIN"/>
    <property type="match status" value="1"/>
</dbReference>
<dbReference type="Pfam" id="PF09844">
    <property type="entry name" value="DUF2071"/>
    <property type="match status" value="1"/>
</dbReference>
<accession>A0A5R9G2G5</accession>
<dbReference type="InterPro" id="IPR018644">
    <property type="entry name" value="DUF2071"/>
</dbReference>
<proteinExistence type="predicted"/>
<dbReference type="OrthoDB" id="150993at2"/>
<dbReference type="PANTHER" id="PTHR39186:SF1">
    <property type="entry name" value="DUF2071 DOMAIN-CONTAINING PROTEIN"/>
    <property type="match status" value="1"/>
</dbReference>
<gene>
    <name evidence="1" type="ORF">FE782_30505</name>
</gene>
<organism evidence="1 2">
    <name type="scientific">Paenibacillus antri</name>
    <dbReference type="NCBI Taxonomy" id="2582848"/>
    <lineage>
        <taxon>Bacteria</taxon>
        <taxon>Bacillati</taxon>
        <taxon>Bacillota</taxon>
        <taxon>Bacilli</taxon>
        <taxon>Bacillales</taxon>
        <taxon>Paenibacillaceae</taxon>
        <taxon>Paenibacillus</taxon>
    </lineage>
</organism>
<dbReference type="InterPro" id="IPR023375">
    <property type="entry name" value="ADC_dom_sf"/>
</dbReference>
<reference evidence="1 2" key="1">
    <citation type="submission" date="2019-05" db="EMBL/GenBank/DDBJ databases">
        <authorList>
            <person name="Narsing Rao M.P."/>
            <person name="Li W.J."/>
        </authorList>
    </citation>
    <scope>NUCLEOTIDE SEQUENCE [LARGE SCALE GENOMIC DNA]</scope>
    <source>
        <strain evidence="1 2">SYSU_K30003</strain>
    </source>
</reference>
<evidence type="ECO:0000313" key="2">
    <source>
        <dbReference type="Proteomes" id="UP000309676"/>
    </source>
</evidence>
<dbReference type="Gene3D" id="2.40.400.10">
    <property type="entry name" value="Acetoacetate decarboxylase-like"/>
    <property type="match status" value="1"/>
</dbReference>
<name>A0A5R9G2G5_9BACL</name>
<dbReference type="AlphaFoldDB" id="A0A5R9G2G5"/>
<evidence type="ECO:0000313" key="1">
    <source>
        <dbReference type="EMBL" id="TLS48486.1"/>
    </source>
</evidence>